<keyword evidence="13" id="KW-1185">Reference proteome</keyword>
<keyword evidence="2 9" id="KW-0645">Protease</keyword>
<evidence type="ECO:0000256" key="4">
    <source>
        <dbReference type="ARBA" id="ARBA00022801"/>
    </source>
</evidence>
<feature type="chain" id="PRO_5040308799" description="Peptidase A1 domain-containing protein" evidence="10">
    <location>
        <begin position="25"/>
        <end position="303"/>
    </location>
</feature>
<dbReference type="AlphaFoldDB" id="A0A9Q1JH88"/>
<evidence type="ECO:0000256" key="9">
    <source>
        <dbReference type="RuleBase" id="RU000454"/>
    </source>
</evidence>
<comment type="caution">
    <text evidence="12">The sequence shown here is derived from an EMBL/GenBank/DDBJ whole genome shotgun (WGS) entry which is preliminary data.</text>
</comment>
<dbReference type="Gene3D" id="2.40.70.10">
    <property type="entry name" value="Acid Proteases"/>
    <property type="match status" value="2"/>
</dbReference>
<feature type="domain" description="Peptidase A1" evidence="11">
    <location>
        <begin position="90"/>
        <end position="303"/>
    </location>
</feature>
<dbReference type="GO" id="GO:0006508">
    <property type="term" value="P:proteolysis"/>
    <property type="evidence" value="ECO:0007669"/>
    <property type="project" value="UniProtKB-KW"/>
</dbReference>
<gene>
    <name evidence="12" type="ORF">Cgig2_030822</name>
</gene>
<feature type="active site" evidence="8">
    <location>
        <position position="108"/>
    </location>
</feature>
<proteinExistence type="inferred from homology"/>
<dbReference type="PANTHER" id="PTHR47966:SF76">
    <property type="entry name" value="ASPARTIC PROTEINASE A1"/>
    <property type="match status" value="1"/>
</dbReference>
<dbReference type="OrthoDB" id="771136at2759"/>
<evidence type="ECO:0000256" key="6">
    <source>
        <dbReference type="ARBA" id="ARBA00023157"/>
    </source>
</evidence>
<dbReference type="EMBL" id="JAKOGI010001539">
    <property type="protein sequence ID" value="KAJ8425117.1"/>
    <property type="molecule type" value="Genomic_DNA"/>
</dbReference>
<comment type="similarity">
    <text evidence="1 9">Belongs to the peptidase A1 family.</text>
</comment>
<evidence type="ECO:0000256" key="10">
    <source>
        <dbReference type="SAM" id="SignalP"/>
    </source>
</evidence>
<dbReference type="PANTHER" id="PTHR47966">
    <property type="entry name" value="BETA-SITE APP-CLEAVING ENZYME, ISOFORM A-RELATED"/>
    <property type="match status" value="1"/>
</dbReference>
<dbReference type="InterPro" id="IPR001969">
    <property type="entry name" value="Aspartic_peptidase_AS"/>
</dbReference>
<accession>A0A9Q1JH88</accession>
<evidence type="ECO:0000256" key="7">
    <source>
        <dbReference type="ARBA" id="ARBA00023180"/>
    </source>
</evidence>
<feature type="signal peptide" evidence="10">
    <location>
        <begin position="1"/>
        <end position="24"/>
    </location>
</feature>
<sequence length="303" mass="32908">MGTVLRTMLSSLLLLLLFSPLGFATSNEKLVRVGLKKKKFDQVSRLTKQYSSSSEESVKKFLGRYGLGNSLGGYDDADIISLKNYLDAQYFGEVAIGTPPQKFTVIFDTGSSNLWVPSSKCHFSVSTRGKSAAIHYGTGAISGFFSRDHVTLGELVVEDQDFIEATREPSLTFLVAKFDGILGLGFQEISVGNAVPVWYNMVNQGLVKEPVFSFWLNRNADDDEGGEIVFGGVDPAHYKGEHIWVPVSQKGYWQFDMDDVLVDGETTGFCAGGCSAIADSGTSLLAGPSVSLHCPKYALVSHL</sequence>
<dbReference type="InterPro" id="IPR033121">
    <property type="entry name" value="PEPTIDASE_A1"/>
</dbReference>
<keyword evidence="10" id="KW-0732">Signal</keyword>
<feature type="active site" evidence="8">
    <location>
        <position position="279"/>
    </location>
</feature>
<keyword evidence="7" id="KW-0325">Glycoprotein</keyword>
<evidence type="ECO:0000256" key="8">
    <source>
        <dbReference type="PIRSR" id="PIRSR601461-1"/>
    </source>
</evidence>
<keyword evidence="5" id="KW-0865">Zymogen</keyword>
<evidence type="ECO:0000259" key="11">
    <source>
        <dbReference type="PROSITE" id="PS51767"/>
    </source>
</evidence>
<dbReference type="InterPro" id="IPR001461">
    <property type="entry name" value="Aspartic_peptidase_A1"/>
</dbReference>
<evidence type="ECO:0000256" key="1">
    <source>
        <dbReference type="ARBA" id="ARBA00007447"/>
    </source>
</evidence>
<protein>
    <recommendedName>
        <fullName evidence="11">Peptidase A1 domain-containing protein</fullName>
    </recommendedName>
</protein>
<evidence type="ECO:0000256" key="5">
    <source>
        <dbReference type="ARBA" id="ARBA00023145"/>
    </source>
</evidence>
<dbReference type="GO" id="GO:0004190">
    <property type="term" value="F:aspartic-type endopeptidase activity"/>
    <property type="evidence" value="ECO:0007669"/>
    <property type="project" value="UniProtKB-KW"/>
</dbReference>
<dbReference type="PROSITE" id="PS51767">
    <property type="entry name" value="PEPTIDASE_A1"/>
    <property type="match status" value="1"/>
</dbReference>
<keyword evidence="6" id="KW-1015">Disulfide bond</keyword>
<dbReference type="PRINTS" id="PR00792">
    <property type="entry name" value="PEPSIN"/>
</dbReference>
<keyword evidence="4 9" id="KW-0378">Hydrolase</keyword>
<evidence type="ECO:0000256" key="2">
    <source>
        <dbReference type="ARBA" id="ARBA00022670"/>
    </source>
</evidence>
<dbReference type="FunFam" id="2.40.70.10:FF:000115">
    <property type="entry name" value="Lysosomal aspartic protease"/>
    <property type="match status" value="1"/>
</dbReference>
<dbReference type="InterPro" id="IPR021109">
    <property type="entry name" value="Peptidase_aspartic_dom_sf"/>
</dbReference>
<dbReference type="Proteomes" id="UP001153076">
    <property type="component" value="Unassembled WGS sequence"/>
</dbReference>
<evidence type="ECO:0000313" key="12">
    <source>
        <dbReference type="EMBL" id="KAJ8425117.1"/>
    </source>
</evidence>
<evidence type="ECO:0000313" key="13">
    <source>
        <dbReference type="Proteomes" id="UP001153076"/>
    </source>
</evidence>
<evidence type="ECO:0000256" key="3">
    <source>
        <dbReference type="ARBA" id="ARBA00022750"/>
    </source>
</evidence>
<keyword evidence="3 9" id="KW-0064">Aspartyl protease</keyword>
<dbReference type="PROSITE" id="PS00141">
    <property type="entry name" value="ASP_PROTEASE"/>
    <property type="match status" value="2"/>
</dbReference>
<name>A0A9Q1JH88_9CARY</name>
<reference evidence="12" key="1">
    <citation type="submission" date="2022-04" db="EMBL/GenBank/DDBJ databases">
        <title>Carnegiea gigantea Genome sequencing and assembly v2.</title>
        <authorList>
            <person name="Copetti D."/>
            <person name="Sanderson M.J."/>
            <person name="Burquez A."/>
            <person name="Wojciechowski M.F."/>
        </authorList>
    </citation>
    <scope>NUCLEOTIDE SEQUENCE</scope>
    <source>
        <strain evidence="12">SGP5-SGP5p</strain>
        <tissue evidence="12">Aerial part</tissue>
    </source>
</reference>
<dbReference type="SUPFAM" id="SSF50630">
    <property type="entry name" value="Acid proteases"/>
    <property type="match status" value="1"/>
</dbReference>
<dbReference type="Pfam" id="PF00026">
    <property type="entry name" value="Asp"/>
    <property type="match status" value="1"/>
</dbReference>
<organism evidence="12 13">
    <name type="scientific">Carnegiea gigantea</name>
    <dbReference type="NCBI Taxonomy" id="171969"/>
    <lineage>
        <taxon>Eukaryota</taxon>
        <taxon>Viridiplantae</taxon>
        <taxon>Streptophyta</taxon>
        <taxon>Embryophyta</taxon>
        <taxon>Tracheophyta</taxon>
        <taxon>Spermatophyta</taxon>
        <taxon>Magnoliopsida</taxon>
        <taxon>eudicotyledons</taxon>
        <taxon>Gunneridae</taxon>
        <taxon>Pentapetalae</taxon>
        <taxon>Caryophyllales</taxon>
        <taxon>Cactineae</taxon>
        <taxon>Cactaceae</taxon>
        <taxon>Cactoideae</taxon>
        <taxon>Echinocereeae</taxon>
        <taxon>Carnegiea</taxon>
    </lineage>
</organism>